<gene>
    <name evidence="1" type="ORF">ANCDUO_01198</name>
</gene>
<dbReference type="Proteomes" id="UP000054047">
    <property type="component" value="Unassembled WGS sequence"/>
</dbReference>
<protein>
    <submittedName>
        <fullName evidence="1">Uncharacterized protein</fullName>
    </submittedName>
</protein>
<name>A0A0C2HFV0_9BILA</name>
<sequence length="125" mass="14085">MESAPGIFQQYIDALSLVTGRSIDEHKARLENDLHNLRTVLNALTKKDAVDARGHRSANHPLTASRQHKSDVLLTYFNLELPIISRQTPPTMGLEQSYLIVSRTDPRRPYTMPAVPSLLVRARLT</sequence>
<evidence type="ECO:0000313" key="1">
    <source>
        <dbReference type="EMBL" id="KIH68466.1"/>
    </source>
</evidence>
<proteinExistence type="predicted"/>
<keyword evidence="2" id="KW-1185">Reference proteome</keyword>
<dbReference type="AlphaFoldDB" id="A0A0C2HFV0"/>
<dbReference type="EMBL" id="KN726372">
    <property type="protein sequence ID" value="KIH68466.1"/>
    <property type="molecule type" value="Genomic_DNA"/>
</dbReference>
<evidence type="ECO:0000313" key="2">
    <source>
        <dbReference type="Proteomes" id="UP000054047"/>
    </source>
</evidence>
<reference evidence="1 2" key="1">
    <citation type="submission" date="2013-12" db="EMBL/GenBank/DDBJ databases">
        <title>Draft genome of the parsitic nematode Ancylostoma duodenale.</title>
        <authorList>
            <person name="Mitreva M."/>
        </authorList>
    </citation>
    <scope>NUCLEOTIDE SEQUENCE [LARGE SCALE GENOMIC DNA]</scope>
    <source>
        <strain evidence="1 2">Zhejiang</strain>
    </source>
</reference>
<organism evidence="1 2">
    <name type="scientific">Ancylostoma duodenale</name>
    <dbReference type="NCBI Taxonomy" id="51022"/>
    <lineage>
        <taxon>Eukaryota</taxon>
        <taxon>Metazoa</taxon>
        <taxon>Ecdysozoa</taxon>
        <taxon>Nematoda</taxon>
        <taxon>Chromadorea</taxon>
        <taxon>Rhabditida</taxon>
        <taxon>Rhabditina</taxon>
        <taxon>Rhabditomorpha</taxon>
        <taxon>Strongyloidea</taxon>
        <taxon>Ancylostomatidae</taxon>
        <taxon>Ancylostomatinae</taxon>
        <taxon>Ancylostoma</taxon>
    </lineage>
</organism>
<accession>A0A0C2HFV0</accession>